<reference evidence="8 9" key="1">
    <citation type="submission" date="2018-03" db="EMBL/GenBank/DDBJ databases">
        <title>Whole genome sequencing of Histamine producing bacteria.</title>
        <authorList>
            <person name="Butler K."/>
        </authorList>
    </citation>
    <scope>NUCLEOTIDE SEQUENCE [LARGE SCALE GENOMIC DNA]</scope>
    <source>
        <strain evidence="8 9">ATCC 51761</strain>
    </source>
</reference>
<evidence type="ECO:0000259" key="7">
    <source>
        <dbReference type="Pfam" id="PF04055"/>
    </source>
</evidence>
<evidence type="ECO:0000256" key="1">
    <source>
        <dbReference type="ARBA" id="ARBA00001966"/>
    </source>
</evidence>
<comment type="caution">
    <text evidence="8">The sequence shown here is derived from an EMBL/GenBank/DDBJ whole genome shotgun (WGS) entry which is preliminary data.</text>
</comment>
<evidence type="ECO:0000256" key="3">
    <source>
        <dbReference type="ARBA" id="ARBA00022723"/>
    </source>
</evidence>
<evidence type="ECO:0000313" key="8">
    <source>
        <dbReference type="EMBL" id="PSW92670.1"/>
    </source>
</evidence>
<proteinExistence type="inferred from homology"/>
<dbReference type="InterPro" id="IPR007197">
    <property type="entry name" value="rSAM"/>
</dbReference>
<keyword evidence="4" id="KW-0408">Iron</keyword>
<dbReference type="PANTHER" id="PTHR43273:SF3">
    <property type="entry name" value="ANAEROBIC SULFATASE-MATURATING ENZYME HOMOLOG ASLB-RELATED"/>
    <property type="match status" value="1"/>
</dbReference>
<dbReference type="Proteomes" id="UP000241190">
    <property type="component" value="Unassembled WGS sequence"/>
</dbReference>
<dbReference type="EMBL" id="PYOP01000036">
    <property type="protein sequence ID" value="PSW92670.1"/>
    <property type="molecule type" value="Genomic_DNA"/>
</dbReference>
<name>A0ABX5GNC3_9GAMM</name>
<gene>
    <name evidence="8" type="ORF">C9J52_17270</name>
</gene>
<accession>A0ABX5GNC3</accession>
<keyword evidence="2" id="KW-0949">S-adenosyl-L-methionine</keyword>
<dbReference type="PANTHER" id="PTHR43273">
    <property type="entry name" value="ANAEROBIC SULFATASE-MATURATING ENZYME HOMOLOG ASLB-RELATED"/>
    <property type="match status" value="1"/>
</dbReference>
<dbReference type="Pfam" id="PF04055">
    <property type="entry name" value="Radical_SAM"/>
    <property type="match status" value="1"/>
</dbReference>
<organism evidence="8 9">
    <name type="scientific">Photobacterium iliopiscarium</name>
    <dbReference type="NCBI Taxonomy" id="56192"/>
    <lineage>
        <taxon>Bacteria</taxon>
        <taxon>Pseudomonadati</taxon>
        <taxon>Pseudomonadota</taxon>
        <taxon>Gammaproteobacteria</taxon>
        <taxon>Vibrionales</taxon>
        <taxon>Vibrionaceae</taxon>
        <taxon>Photobacterium</taxon>
    </lineage>
</organism>
<dbReference type="InterPro" id="IPR023867">
    <property type="entry name" value="Sulphatase_maturase_rSAM"/>
</dbReference>
<dbReference type="SUPFAM" id="SSF102114">
    <property type="entry name" value="Radical SAM enzymes"/>
    <property type="match status" value="1"/>
</dbReference>
<dbReference type="InterPro" id="IPR058240">
    <property type="entry name" value="rSAM_sf"/>
</dbReference>
<evidence type="ECO:0000256" key="5">
    <source>
        <dbReference type="ARBA" id="ARBA00023014"/>
    </source>
</evidence>
<dbReference type="SFLD" id="SFLDS00029">
    <property type="entry name" value="Radical_SAM"/>
    <property type="match status" value="1"/>
</dbReference>
<evidence type="ECO:0000256" key="2">
    <source>
        <dbReference type="ARBA" id="ARBA00022691"/>
    </source>
</evidence>
<dbReference type="Gene3D" id="3.20.20.70">
    <property type="entry name" value="Aldolase class I"/>
    <property type="match status" value="1"/>
</dbReference>
<comment type="similarity">
    <text evidence="6">Belongs to the radical SAM superfamily. Anaerobic sulfatase-maturating enzyme family.</text>
</comment>
<dbReference type="SFLD" id="SFLDG01384">
    <property type="entry name" value="thioether_bond_formation_requi"/>
    <property type="match status" value="1"/>
</dbReference>
<comment type="cofactor">
    <cofactor evidence="1">
        <name>[4Fe-4S] cluster</name>
        <dbReference type="ChEBI" id="CHEBI:49883"/>
    </cofactor>
</comment>
<dbReference type="SFLD" id="SFLDG01067">
    <property type="entry name" value="SPASM/twitch_domain_containing"/>
    <property type="match status" value="1"/>
</dbReference>
<keyword evidence="5" id="KW-0411">Iron-sulfur</keyword>
<keyword evidence="9" id="KW-1185">Reference proteome</keyword>
<dbReference type="SFLD" id="SFLDG01386">
    <property type="entry name" value="main_SPASM_domain-containing"/>
    <property type="match status" value="1"/>
</dbReference>
<dbReference type="InterPro" id="IPR013785">
    <property type="entry name" value="Aldolase_TIM"/>
</dbReference>
<evidence type="ECO:0000256" key="6">
    <source>
        <dbReference type="ARBA" id="ARBA00023601"/>
    </source>
</evidence>
<evidence type="ECO:0000256" key="4">
    <source>
        <dbReference type="ARBA" id="ARBA00023004"/>
    </source>
</evidence>
<evidence type="ECO:0000313" key="9">
    <source>
        <dbReference type="Proteomes" id="UP000241190"/>
    </source>
</evidence>
<keyword evidence="3" id="KW-0479">Metal-binding</keyword>
<protein>
    <recommendedName>
        <fullName evidence="7">Radical SAM core domain-containing protein</fullName>
    </recommendedName>
</protein>
<feature type="domain" description="Radical SAM core" evidence="7">
    <location>
        <begin position="87"/>
        <end position="255"/>
    </location>
</feature>
<sequence length="274" mass="31467">MPFRFSNFKSDYLISNDFGEWMVISRKNLEDLINKKLDTTSIFYRELKLNNFILGNSGSFGLENLASKLKTKKEFILDFSKLHIFCMTLRCNHSCIYCQVSRKSENSCTNKYDMSNEVLSKSIDIMLQMPSPSVTMEFQGGESLLAIEKVKKAVLLTNEKNEKIGKSITFVICTNMVGITVQTLEFFKEHNIQISTSLDGPEFLHNFNRNTSGGDSYIKVMKSFRLAKEILGNNCLSALMTTTRESLKYPKEIVDEYIKNGLTTIFIRELKWHS</sequence>